<accession>A0ABU9NJJ9</accession>
<dbReference type="InterPro" id="IPR051600">
    <property type="entry name" value="Beta-PGM-like"/>
</dbReference>
<reference evidence="6 7" key="1">
    <citation type="submission" date="2024-03" db="EMBL/GenBank/DDBJ databases">
        <title>Two novel species of the genus Flavobacterium exhibiting potentially degradation of complex polysaccharides.</title>
        <authorList>
            <person name="Lian X."/>
        </authorList>
    </citation>
    <scope>NUCLEOTIDE SEQUENCE [LARGE SCALE GENOMIC DNA]</scope>
    <source>
        <strain evidence="6 7">N6</strain>
    </source>
</reference>
<evidence type="ECO:0000313" key="7">
    <source>
        <dbReference type="Proteomes" id="UP001468798"/>
    </source>
</evidence>
<sequence>MTIQKAVIFDMDGVIIDSENLWKKAEKEVFTSLGVNVTHEDSELTKSMTTFEVTKFWFDKFPWEDKSTDIVEHMVISRVIELIDTEDCKINGIKEFIERLKAKNYKIGLATNSPYKIIPKVLQKFDIQHLFDTVSSAEFEDNGKPAPAIYLTTAEKLNVTTNNCIAIEDSYSGMLAAKNAGMTVVAFTNGNKDLDFEIADYKIDAFDHFNIDIFN</sequence>
<dbReference type="InterPro" id="IPR023214">
    <property type="entry name" value="HAD_sf"/>
</dbReference>
<keyword evidence="6" id="KW-0378">Hydrolase</keyword>
<dbReference type="InterPro" id="IPR041492">
    <property type="entry name" value="HAD_2"/>
</dbReference>
<evidence type="ECO:0000256" key="3">
    <source>
        <dbReference type="ARBA" id="ARBA00022723"/>
    </source>
</evidence>
<evidence type="ECO:0000313" key="6">
    <source>
        <dbReference type="EMBL" id="MEM0575505.1"/>
    </source>
</evidence>
<dbReference type="Gene3D" id="3.40.50.1000">
    <property type="entry name" value="HAD superfamily/HAD-like"/>
    <property type="match status" value="1"/>
</dbReference>
<dbReference type="EC" id="3.1.3.68" evidence="6"/>
<dbReference type="SUPFAM" id="SSF56784">
    <property type="entry name" value="HAD-like"/>
    <property type="match status" value="1"/>
</dbReference>
<keyword evidence="4" id="KW-0460">Magnesium</keyword>
<dbReference type="GO" id="GO:0050286">
    <property type="term" value="F:sorbitol-6-phosphatase activity"/>
    <property type="evidence" value="ECO:0007669"/>
    <property type="project" value="UniProtKB-EC"/>
</dbReference>
<gene>
    <name evidence="6" type="primary">hxpB</name>
    <name evidence="6" type="ORF">WFZ86_03260</name>
</gene>
<dbReference type="Gene3D" id="1.10.150.240">
    <property type="entry name" value="Putative phosphatase, domain 2"/>
    <property type="match status" value="1"/>
</dbReference>
<dbReference type="SFLD" id="SFLDS00003">
    <property type="entry name" value="Haloacid_Dehalogenase"/>
    <property type="match status" value="1"/>
</dbReference>
<dbReference type="EC" id="3.1.3.22" evidence="6"/>
<dbReference type="GO" id="GO:0050084">
    <property type="term" value="F:mannitol-1-phosphatase activity"/>
    <property type="evidence" value="ECO:0007669"/>
    <property type="project" value="UniProtKB-EC"/>
</dbReference>
<dbReference type="PANTHER" id="PTHR46193:SF18">
    <property type="entry name" value="HEXITOL PHOSPHATASE B"/>
    <property type="match status" value="1"/>
</dbReference>
<dbReference type="SFLD" id="SFLDG01129">
    <property type="entry name" value="C1.5:_HAD__Beta-PGM__Phosphata"/>
    <property type="match status" value="1"/>
</dbReference>
<organism evidence="6 7">
    <name type="scientific">Flavobacterium polysaccharolyticum</name>
    <dbReference type="NCBI Taxonomy" id="3133148"/>
    <lineage>
        <taxon>Bacteria</taxon>
        <taxon>Pseudomonadati</taxon>
        <taxon>Bacteroidota</taxon>
        <taxon>Flavobacteriia</taxon>
        <taxon>Flavobacteriales</taxon>
        <taxon>Flavobacteriaceae</taxon>
        <taxon>Flavobacterium</taxon>
    </lineage>
</organism>
<dbReference type="NCBIfam" id="TIGR01549">
    <property type="entry name" value="HAD-SF-IA-v1"/>
    <property type="match status" value="1"/>
</dbReference>
<evidence type="ECO:0000256" key="4">
    <source>
        <dbReference type="ARBA" id="ARBA00022842"/>
    </source>
</evidence>
<dbReference type="InterPro" id="IPR006439">
    <property type="entry name" value="HAD-SF_hydro_IA"/>
</dbReference>
<dbReference type="SFLD" id="SFLDG01135">
    <property type="entry name" value="C1.5.6:_HAD__Beta-PGM__Phospha"/>
    <property type="match status" value="1"/>
</dbReference>
<comment type="similarity">
    <text evidence="2">Belongs to the HAD-like hydrolase superfamily. CbbY/CbbZ/Gph/YieH family.</text>
</comment>
<comment type="cofactor">
    <cofactor evidence="1">
        <name>Mg(2+)</name>
        <dbReference type="ChEBI" id="CHEBI:18420"/>
    </cofactor>
</comment>
<dbReference type="InterPro" id="IPR036412">
    <property type="entry name" value="HAD-like_sf"/>
</dbReference>
<proteinExistence type="inferred from homology"/>
<dbReference type="PRINTS" id="PR00413">
    <property type="entry name" value="HADHALOGNASE"/>
</dbReference>
<keyword evidence="7" id="KW-1185">Reference proteome</keyword>
<dbReference type="Proteomes" id="UP001468798">
    <property type="component" value="Unassembled WGS sequence"/>
</dbReference>
<protein>
    <submittedName>
        <fullName evidence="6">Hexitol phosphatase HxpB</fullName>
        <ecNumber evidence="6">3.1.3.22</ecNumber>
        <ecNumber evidence="6">3.1.3.50</ecNumber>
        <ecNumber evidence="6">3.1.3.68</ecNumber>
    </submittedName>
</protein>
<comment type="caution">
    <text evidence="6">The sequence shown here is derived from an EMBL/GenBank/DDBJ whole genome shotgun (WGS) entry which is preliminary data.</text>
</comment>
<dbReference type="EC" id="3.1.3.50" evidence="6"/>
<dbReference type="PANTHER" id="PTHR46193">
    <property type="entry name" value="6-PHOSPHOGLUCONATE PHOSPHATASE"/>
    <property type="match status" value="1"/>
</dbReference>
<dbReference type="Pfam" id="PF13419">
    <property type="entry name" value="HAD_2"/>
    <property type="match status" value="1"/>
</dbReference>
<dbReference type="RefSeq" id="WP_342690594.1">
    <property type="nucleotide sequence ID" value="NZ_JBCGDP010000002.1"/>
</dbReference>
<evidence type="ECO:0000256" key="1">
    <source>
        <dbReference type="ARBA" id="ARBA00001946"/>
    </source>
</evidence>
<evidence type="ECO:0000256" key="2">
    <source>
        <dbReference type="ARBA" id="ARBA00006171"/>
    </source>
</evidence>
<evidence type="ECO:0000256" key="5">
    <source>
        <dbReference type="ARBA" id="ARBA00023277"/>
    </source>
</evidence>
<name>A0ABU9NJJ9_9FLAO</name>
<dbReference type="NCBIfam" id="NF008087">
    <property type="entry name" value="PRK10826.1"/>
    <property type="match status" value="1"/>
</dbReference>
<dbReference type="NCBIfam" id="TIGR01509">
    <property type="entry name" value="HAD-SF-IA-v3"/>
    <property type="match status" value="1"/>
</dbReference>
<keyword evidence="5" id="KW-0119">Carbohydrate metabolism</keyword>
<keyword evidence="3" id="KW-0479">Metal-binding</keyword>
<dbReference type="InterPro" id="IPR023198">
    <property type="entry name" value="PGP-like_dom2"/>
</dbReference>
<dbReference type="EMBL" id="JBCGDP010000002">
    <property type="protein sequence ID" value="MEM0575505.1"/>
    <property type="molecule type" value="Genomic_DNA"/>
</dbReference>
<dbReference type="GO" id="GO:0003850">
    <property type="term" value="F:2-deoxyglucose-6-phosphatase activity"/>
    <property type="evidence" value="ECO:0007669"/>
    <property type="project" value="UniProtKB-EC"/>
</dbReference>